<dbReference type="InterPro" id="IPR002577">
    <property type="entry name" value="HTH_HxlR"/>
</dbReference>
<evidence type="ECO:0000256" key="4">
    <source>
        <dbReference type="SAM" id="MobiDB-lite"/>
    </source>
</evidence>
<feature type="region of interest" description="Disordered" evidence="4">
    <location>
        <begin position="112"/>
        <end position="146"/>
    </location>
</feature>
<dbReference type="PANTHER" id="PTHR33204:SF39">
    <property type="entry name" value="TRANSCRIPTIONAL REGULATORY PROTEIN"/>
    <property type="match status" value="1"/>
</dbReference>
<gene>
    <name evidence="6" type="ORF">FPZ08_16820</name>
</gene>
<evidence type="ECO:0000256" key="3">
    <source>
        <dbReference type="ARBA" id="ARBA00023163"/>
    </source>
</evidence>
<dbReference type="RefSeq" id="WP_146291112.1">
    <property type="nucleotide sequence ID" value="NZ_CP042304.1"/>
</dbReference>
<name>A0A5B8LVU7_9HYPH</name>
<sequence length="146" mass="16251">MSALSASFQHDDEMLVVRPGKWTLTIVTLLREQTLRFNELKRHAGGISQKTLTITLRELERDGFVTRTMFATIPPRVDYELTDLGRELLELADSWRVFAGRNRAQVEAARERFDATGANRPSASSTANSSSDYGHRRRAGGAVGGD</sequence>
<dbReference type="Gene3D" id="1.10.10.10">
    <property type="entry name" value="Winged helix-like DNA-binding domain superfamily/Winged helix DNA-binding domain"/>
    <property type="match status" value="1"/>
</dbReference>
<keyword evidence="1" id="KW-0805">Transcription regulation</keyword>
<dbReference type="Proteomes" id="UP000315364">
    <property type="component" value="Chromosome"/>
</dbReference>
<keyword evidence="3" id="KW-0804">Transcription</keyword>
<accession>A0A5B8LVU7</accession>
<dbReference type="GO" id="GO:0003677">
    <property type="term" value="F:DNA binding"/>
    <property type="evidence" value="ECO:0007669"/>
    <property type="project" value="UniProtKB-KW"/>
</dbReference>
<dbReference type="Pfam" id="PF01638">
    <property type="entry name" value="HxlR"/>
    <property type="match status" value="1"/>
</dbReference>
<dbReference type="EMBL" id="CP042304">
    <property type="protein sequence ID" value="QDZ12263.1"/>
    <property type="molecule type" value="Genomic_DNA"/>
</dbReference>
<reference evidence="6 7" key="1">
    <citation type="submission" date="2019-07" db="EMBL/GenBank/DDBJ databases">
        <title>Full genome sequence of Devosia sp. Gsoil 520.</title>
        <authorList>
            <person name="Im W.-T."/>
        </authorList>
    </citation>
    <scope>NUCLEOTIDE SEQUENCE [LARGE SCALE GENOMIC DNA]</scope>
    <source>
        <strain evidence="6 7">Gsoil 520</strain>
    </source>
</reference>
<evidence type="ECO:0000313" key="7">
    <source>
        <dbReference type="Proteomes" id="UP000315364"/>
    </source>
</evidence>
<dbReference type="KEGG" id="dea:FPZ08_16820"/>
<evidence type="ECO:0000313" key="6">
    <source>
        <dbReference type="EMBL" id="QDZ12263.1"/>
    </source>
</evidence>
<organism evidence="6 7">
    <name type="scientific">Devosia ginsengisoli</name>
    <dbReference type="NCBI Taxonomy" id="400770"/>
    <lineage>
        <taxon>Bacteria</taxon>
        <taxon>Pseudomonadati</taxon>
        <taxon>Pseudomonadota</taxon>
        <taxon>Alphaproteobacteria</taxon>
        <taxon>Hyphomicrobiales</taxon>
        <taxon>Devosiaceae</taxon>
        <taxon>Devosia</taxon>
    </lineage>
</organism>
<dbReference type="InterPro" id="IPR036390">
    <property type="entry name" value="WH_DNA-bd_sf"/>
</dbReference>
<dbReference type="PROSITE" id="PS51118">
    <property type="entry name" value="HTH_HXLR"/>
    <property type="match status" value="1"/>
</dbReference>
<evidence type="ECO:0000256" key="2">
    <source>
        <dbReference type="ARBA" id="ARBA00023125"/>
    </source>
</evidence>
<keyword evidence="7" id="KW-1185">Reference proteome</keyword>
<proteinExistence type="predicted"/>
<dbReference type="AlphaFoldDB" id="A0A5B8LVU7"/>
<evidence type="ECO:0000256" key="1">
    <source>
        <dbReference type="ARBA" id="ARBA00023015"/>
    </source>
</evidence>
<feature type="domain" description="HTH hxlR-type" evidence="5">
    <location>
        <begin position="6"/>
        <end position="107"/>
    </location>
</feature>
<dbReference type="PANTHER" id="PTHR33204">
    <property type="entry name" value="TRANSCRIPTIONAL REGULATOR, MARR FAMILY"/>
    <property type="match status" value="1"/>
</dbReference>
<dbReference type="InterPro" id="IPR036388">
    <property type="entry name" value="WH-like_DNA-bd_sf"/>
</dbReference>
<dbReference type="SUPFAM" id="SSF46785">
    <property type="entry name" value="Winged helix' DNA-binding domain"/>
    <property type="match status" value="1"/>
</dbReference>
<dbReference type="OrthoDB" id="9800350at2"/>
<keyword evidence="2" id="KW-0238">DNA-binding</keyword>
<evidence type="ECO:0000259" key="5">
    <source>
        <dbReference type="PROSITE" id="PS51118"/>
    </source>
</evidence>
<feature type="compositionally biased region" description="Low complexity" evidence="4">
    <location>
        <begin position="122"/>
        <end position="131"/>
    </location>
</feature>
<protein>
    <submittedName>
        <fullName evidence="6">Helix-turn-helix transcriptional regulator</fullName>
    </submittedName>
</protein>